<protein>
    <submittedName>
        <fullName evidence="3">Uncharacterized protein</fullName>
    </submittedName>
</protein>
<proteinExistence type="predicted"/>
<feature type="chain" id="PRO_5012390082" evidence="2">
    <location>
        <begin position="21"/>
        <end position="151"/>
    </location>
</feature>
<dbReference type="AlphaFoldDB" id="A0A1R0GUP6"/>
<evidence type="ECO:0000313" key="4">
    <source>
        <dbReference type="Proteomes" id="UP000187455"/>
    </source>
</evidence>
<feature type="non-terminal residue" evidence="3">
    <location>
        <position position="151"/>
    </location>
</feature>
<dbReference type="OrthoDB" id="5589309at2759"/>
<gene>
    <name evidence="3" type="ORF">AYI68_g5324</name>
</gene>
<organism evidence="3 4">
    <name type="scientific">Smittium mucronatum</name>
    <dbReference type="NCBI Taxonomy" id="133383"/>
    <lineage>
        <taxon>Eukaryota</taxon>
        <taxon>Fungi</taxon>
        <taxon>Fungi incertae sedis</taxon>
        <taxon>Zoopagomycota</taxon>
        <taxon>Kickxellomycotina</taxon>
        <taxon>Harpellomycetes</taxon>
        <taxon>Harpellales</taxon>
        <taxon>Legeriomycetaceae</taxon>
        <taxon>Smittium</taxon>
    </lineage>
</organism>
<evidence type="ECO:0000256" key="2">
    <source>
        <dbReference type="SAM" id="SignalP"/>
    </source>
</evidence>
<dbReference type="EMBL" id="LSSL01003355">
    <property type="protein sequence ID" value="OLY80578.1"/>
    <property type="molecule type" value="Genomic_DNA"/>
</dbReference>
<evidence type="ECO:0000256" key="1">
    <source>
        <dbReference type="SAM" id="MobiDB-lite"/>
    </source>
</evidence>
<feature type="signal peptide" evidence="2">
    <location>
        <begin position="1"/>
        <end position="20"/>
    </location>
</feature>
<comment type="caution">
    <text evidence="3">The sequence shown here is derived from an EMBL/GenBank/DDBJ whole genome shotgun (WGS) entry which is preliminary data.</text>
</comment>
<sequence>MKVIFTGLALALSGLMSTMATPSAATDMTNESEHVLAKRDGGRGNGGHGRGGYGHGGYGRGRYGGRYGGRYYGYGRYWDFDNYSDDVFISGLTYRPSNYYGQRFQYLYSNAPDFRRYWNSDLVFRRRWDSDLYFRNSWFANYYPYGYDDYR</sequence>
<accession>A0A1R0GUP6</accession>
<feature type="compositionally biased region" description="Basic and acidic residues" evidence="1">
    <location>
        <begin position="31"/>
        <end position="42"/>
    </location>
</feature>
<name>A0A1R0GUP6_9FUNG</name>
<keyword evidence="2" id="KW-0732">Signal</keyword>
<reference evidence="3 4" key="1">
    <citation type="journal article" date="2016" name="Mol. Biol. Evol.">
        <title>Genome-Wide Survey of Gut Fungi (Harpellales) Reveals the First Horizontally Transferred Ubiquitin Gene from a Mosquito Host.</title>
        <authorList>
            <person name="Wang Y."/>
            <person name="White M.M."/>
            <person name="Kvist S."/>
            <person name="Moncalvo J.M."/>
        </authorList>
    </citation>
    <scope>NUCLEOTIDE SEQUENCE [LARGE SCALE GENOMIC DNA]</scope>
    <source>
        <strain evidence="3 4">ALG-7-W6</strain>
    </source>
</reference>
<dbReference type="Proteomes" id="UP000187455">
    <property type="component" value="Unassembled WGS sequence"/>
</dbReference>
<keyword evidence="4" id="KW-1185">Reference proteome</keyword>
<evidence type="ECO:0000313" key="3">
    <source>
        <dbReference type="EMBL" id="OLY80578.1"/>
    </source>
</evidence>
<feature type="region of interest" description="Disordered" evidence="1">
    <location>
        <begin position="30"/>
        <end position="51"/>
    </location>
</feature>